<comment type="caution">
    <text evidence="2">The sequence shown here is derived from an EMBL/GenBank/DDBJ whole genome shotgun (WGS) entry which is preliminary data.</text>
</comment>
<dbReference type="Proteomes" id="UP000222054">
    <property type="component" value="Unassembled WGS sequence"/>
</dbReference>
<dbReference type="InterPro" id="IPR048354">
    <property type="entry name" value="TOD1_MUCI70_glycTrfase_dom"/>
</dbReference>
<sequence>MYIEGGFIVENGKPKVIVYTALFGNYDSVKEPLFIDENIDYILFTDNGGIQSDNWKTKILEIQNLSSRKMSRIPKILPHKFLPSHDISIYLDASFQLQTQHIHRMITDCLEGHEIALYKHHCRNCTYEEIEICKQIGFESPTIADRVRKKYLKECFPNNWGLFENGFILRKNTENINKLNKMWFIEYISGSERDQFSLMYCLWKLGITANSIKMGKDIYNNPYLKWYNHL</sequence>
<evidence type="ECO:0000259" key="1">
    <source>
        <dbReference type="Pfam" id="PF04765"/>
    </source>
</evidence>
<dbReference type="PANTHER" id="PTHR12956">
    <property type="entry name" value="ALKALINE CERAMIDASE-RELATED"/>
    <property type="match status" value="1"/>
</dbReference>
<reference evidence="2 3" key="1">
    <citation type="submission" date="2017-09" db="EMBL/GenBank/DDBJ databases">
        <title>Large-scale bioinformatics analysis of Bacillus genomes uncovers conserved roles of natural products in bacterial physiology.</title>
        <authorList>
            <consortium name="Agbiome Team Llc"/>
            <person name="Bleich R.M."/>
            <person name="Grubbs K.J."/>
            <person name="Santa Maria K.C."/>
            <person name="Allen S.E."/>
            <person name="Farag S."/>
            <person name="Shank E.A."/>
            <person name="Bowers A."/>
        </authorList>
    </citation>
    <scope>NUCLEOTIDE SEQUENCE [LARGE SCALE GENOMIC DNA]</scope>
    <source>
        <strain evidence="2 3">AFS053130</strain>
    </source>
</reference>
<dbReference type="AlphaFoldDB" id="A0A2B9DJC0"/>
<keyword evidence="2" id="KW-0808">Transferase</keyword>
<accession>A0A2B9DJC0</accession>
<proteinExistence type="predicted"/>
<dbReference type="InterPro" id="IPR006852">
    <property type="entry name" value="TOD1_MUCI70"/>
</dbReference>
<feature type="domain" description="TOD1/MUCI70 glycosyltransferase-like" evidence="1">
    <location>
        <begin position="14"/>
        <end position="222"/>
    </location>
</feature>
<organism evidence="2 3">
    <name type="scientific">Bacillus cereus</name>
    <dbReference type="NCBI Taxonomy" id="1396"/>
    <lineage>
        <taxon>Bacteria</taxon>
        <taxon>Bacillati</taxon>
        <taxon>Bacillota</taxon>
        <taxon>Bacilli</taxon>
        <taxon>Bacillales</taxon>
        <taxon>Bacillaceae</taxon>
        <taxon>Bacillus</taxon>
        <taxon>Bacillus cereus group</taxon>
    </lineage>
</organism>
<gene>
    <name evidence="2" type="ORF">CN958_31345</name>
</gene>
<dbReference type="GO" id="GO:0016740">
    <property type="term" value="F:transferase activity"/>
    <property type="evidence" value="ECO:0007669"/>
    <property type="project" value="UniProtKB-KW"/>
</dbReference>
<name>A0A2B9DJC0_BACCE</name>
<evidence type="ECO:0000313" key="3">
    <source>
        <dbReference type="Proteomes" id="UP000222054"/>
    </source>
</evidence>
<dbReference type="EMBL" id="NUHO01000257">
    <property type="protein sequence ID" value="PGM87139.1"/>
    <property type="molecule type" value="Genomic_DNA"/>
</dbReference>
<protein>
    <submittedName>
        <fullName evidence="2">Glycosyl transferase</fullName>
    </submittedName>
</protein>
<evidence type="ECO:0000313" key="2">
    <source>
        <dbReference type="EMBL" id="PGM87139.1"/>
    </source>
</evidence>
<dbReference type="Pfam" id="PF04765">
    <property type="entry name" value="TOD1_MUCI70"/>
    <property type="match status" value="1"/>
</dbReference>